<dbReference type="VEuPathDB" id="FungiDB:BO78DRAFT_455892"/>
<evidence type="ECO:0000256" key="4">
    <source>
        <dbReference type="SAM" id="SignalP"/>
    </source>
</evidence>
<name>A0A319DV14_ASPSB</name>
<keyword evidence="6" id="KW-1185">Reference proteome</keyword>
<feature type="chain" id="PRO_5016356517" evidence="4">
    <location>
        <begin position="19"/>
        <end position="399"/>
    </location>
</feature>
<dbReference type="OrthoDB" id="274691at2759"/>
<dbReference type="FunFam" id="2.70.98.10:FF:000014">
    <property type="entry name" value="Aldose 1-epimerase, putative"/>
    <property type="match status" value="1"/>
</dbReference>
<keyword evidence="2" id="KW-0413">Isomerase</keyword>
<dbReference type="InterPro" id="IPR014718">
    <property type="entry name" value="GH-type_carb-bd"/>
</dbReference>
<dbReference type="SUPFAM" id="SSF74650">
    <property type="entry name" value="Galactose mutarotase-like"/>
    <property type="match status" value="1"/>
</dbReference>
<gene>
    <name evidence="5" type="ORF">BO78DRAFT_455892</name>
</gene>
<evidence type="ECO:0000313" key="5">
    <source>
        <dbReference type="EMBL" id="PYI01526.1"/>
    </source>
</evidence>
<evidence type="ECO:0000256" key="2">
    <source>
        <dbReference type="ARBA" id="ARBA00023235"/>
    </source>
</evidence>
<dbReference type="GO" id="GO:0006006">
    <property type="term" value="P:glucose metabolic process"/>
    <property type="evidence" value="ECO:0007669"/>
    <property type="project" value="TreeGrafter"/>
</dbReference>
<dbReference type="PANTHER" id="PTHR10091:SF6">
    <property type="entry name" value="1-EPIMERASE, PUTATIVE (AFU_ORTHOLOGUE AFUA_3G13240)-RELATED"/>
    <property type="match status" value="1"/>
</dbReference>
<evidence type="ECO:0000313" key="6">
    <source>
        <dbReference type="Proteomes" id="UP000248423"/>
    </source>
</evidence>
<evidence type="ECO:0000256" key="3">
    <source>
        <dbReference type="ARBA" id="ARBA00023277"/>
    </source>
</evidence>
<dbReference type="InterPro" id="IPR047215">
    <property type="entry name" value="Galactose_mutarotase-like"/>
</dbReference>
<dbReference type="Pfam" id="PF01263">
    <property type="entry name" value="Aldose_epim"/>
    <property type="match status" value="1"/>
</dbReference>
<dbReference type="EMBL" id="KZ826413">
    <property type="protein sequence ID" value="PYI01526.1"/>
    <property type="molecule type" value="Genomic_DNA"/>
</dbReference>
<evidence type="ECO:0000256" key="1">
    <source>
        <dbReference type="ARBA" id="ARBA00006206"/>
    </source>
</evidence>
<proteinExistence type="inferred from homology"/>
<reference evidence="5 6" key="1">
    <citation type="submission" date="2018-02" db="EMBL/GenBank/DDBJ databases">
        <title>The genomes of Aspergillus section Nigri reveals drivers in fungal speciation.</title>
        <authorList>
            <consortium name="DOE Joint Genome Institute"/>
            <person name="Vesth T.C."/>
            <person name="Nybo J."/>
            <person name="Theobald S."/>
            <person name="Brandl J."/>
            <person name="Frisvad J.C."/>
            <person name="Nielsen K.F."/>
            <person name="Lyhne E.K."/>
            <person name="Kogle M.E."/>
            <person name="Kuo A."/>
            <person name="Riley R."/>
            <person name="Clum A."/>
            <person name="Nolan M."/>
            <person name="Lipzen A."/>
            <person name="Salamov A."/>
            <person name="Henrissat B."/>
            <person name="Wiebenga A."/>
            <person name="De vries R.P."/>
            <person name="Grigoriev I.V."/>
            <person name="Mortensen U.H."/>
            <person name="Andersen M.R."/>
            <person name="Baker S.E."/>
        </authorList>
    </citation>
    <scope>NUCLEOTIDE SEQUENCE [LARGE SCALE GENOMIC DNA]</scope>
    <source>
        <strain evidence="5 6">CBS 121057</strain>
    </source>
</reference>
<dbReference type="CDD" id="cd09019">
    <property type="entry name" value="galactose_mutarotase_like"/>
    <property type="match status" value="1"/>
</dbReference>
<protein>
    <submittedName>
        <fullName evidence="5">Galactose mutarotase-like protein</fullName>
    </submittedName>
</protein>
<feature type="signal peptide" evidence="4">
    <location>
        <begin position="1"/>
        <end position="18"/>
    </location>
</feature>
<dbReference type="PANTHER" id="PTHR10091">
    <property type="entry name" value="ALDOSE-1-EPIMERASE"/>
    <property type="match status" value="1"/>
</dbReference>
<organism evidence="5 6">
    <name type="scientific">Aspergillus sclerotiicarbonarius (strain CBS 121057 / IBT 28362)</name>
    <dbReference type="NCBI Taxonomy" id="1448318"/>
    <lineage>
        <taxon>Eukaryota</taxon>
        <taxon>Fungi</taxon>
        <taxon>Dikarya</taxon>
        <taxon>Ascomycota</taxon>
        <taxon>Pezizomycotina</taxon>
        <taxon>Eurotiomycetes</taxon>
        <taxon>Eurotiomycetidae</taxon>
        <taxon>Eurotiales</taxon>
        <taxon>Aspergillaceae</taxon>
        <taxon>Aspergillus</taxon>
        <taxon>Aspergillus subgen. Circumdati</taxon>
    </lineage>
</organism>
<keyword evidence="4" id="KW-0732">Signal</keyword>
<comment type="similarity">
    <text evidence="1">Belongs to the aldose epimerase family.</text>
</comment>
<dbReference type="GO" id="GO:0033499">
    <property type="term" value="P:galactose catabolic process via UDP-galactose, Leloir pathway"/>
    <property type="evidence" value="ECO:0007669"/>
    <property type="project" value="TreeGrafter"/>
</dbReference>
<dbReference type="AlphaFoldDB" id="A0A319DV14"/>
<dbReference type="Gene3D" id="2.70.98.10">
    <property type="match status" value="1"/>
</dbReference>
<dbReference type="InterPro" id="IPR008183">
    <property type="entry name" value="Aldose_1/G6P_1-epimerase"/>
</dbReference>
<dbReference type="InterPro" id="IPR011013">
    <property type="entry name" value="Gal_mutarotase_sf_dom"/>
</dbReference>
<dbReference type="GO" id="GO:0004034">
    <property type="term" value="F:aldose 1-epimerase activity"/>
    <property type="evidence" value="ECO:0007669"/>
    <property type="project" value="TreeGrafter"/>
</dbReference>
<accession>A0A319DV14</accession>
<keyword evidence="3" id="KW-0119">Carbohydrate metabolism</keyword>
<dbReference type="Proteomes" id="UP000248423">
    <property type="component" value="Unassembled WGS sequence"/>
</dbReference>
<dbReference type="GO" id="GO:0030246">
    <property type="term" value="F:carbohydrate binding"/>
    <property type="evidence" value="ECO:0007669"/>
    <property type="project" value="InterPro"/>
</dbReference>
<sequence>MHLKHYLTALSFVPAVFGQNYSRPQQSADPFKVFTLTADNITAKFIPYGARLTSLLVPDRDGNTQDVIVGYDDPRQYLNDTETSHTYFGAVIGRIANRIKNGTFTLDGTEYHIPKNQGLYTLHGGTVAYDQRNWTVAAYTPSSVTFTLYDAATEGFPGDVVTHATFTVDSHQGLPRLTTKLVSLALTETTPIMLSNHIYWNLNGFKQPTVLNDTWVQLPLSERFISTDSIQVPDGSISTVADSDHQSMDFTTGKIIGQDMQYTEGLCGADCVGYDNCFIIDRDPLYSAAADAMVPALRMNSSTTGISMEVATNQPAVQFFTCLNMDGSIPVKASQVERNRKDGTDAAEFVDKYGCVAIEPEGWIDGVNNPQWGQESKLFYSPESRPAVNLATYTFGTVN</sequence>
<dbReference type="STRING" id="1448318.A0A319DV14"/>